<dbReference type="RefSeq" id="WP_114562883.1">
    <property type="nucleotide sequence ID" value="NZ_CP031124.1"/>
</dbReference>
<organism evidence="7 8">
    <name type="scientific">Ephemeroptericola cinctiostellae</name>
    <dbReference type="NCBI Taxonomy" id="2268024"/>
    <lineage>
        <taxon>Bacteria</taxon>
        <taxon>Pseudomonadati</taxon>
        <taxon>Pseudomonadota</taxon>
        <taxon>Betaproteobacteria</taxon>
        <taxon>Burkholderiales</taxon>
        <taxon>Burkholderiaceae</taxon>
        <taxon>Ephemeroptericola</taxon>
    </lineage>
</organism>
<dbReference type="GO" id="GO:0055085">
    <property type="term" value="P:transmembrane transport"/>
    <property type="evidence" value="ECO:0007669"/>
    <property type="project" value="InterPro"/>
</dbReference>
<feature type="transmembrane region" description="Helical" evidence="6">
    <location>
        <begin position="12"/>
        <end position="31"/>
    </location>
</feature>
<feature type="transmembrane region" description="Helical" evidence="6">
    <location>
        <begin position="288"/>
        <end position="306"/>
    </location>
</feature>
<dbReference type="InterPro" id="IPR005495">
    <property type="entry name" value="LptG/LptF_permease"/>
</dbReference>
<dbReference type="OrthoDB" id="9776227at2"/>
<accession>A0A345DBI0</accession>
<evidence type="ECO:0000313" key="7">
    <source>
        <dbReference type="EMBL" id="AXF85718.1"/>
    </source>
</evidence>
<keyword evidence="8" id="KW-1185">Reference proteome</keyword>
<protein>
    <submittedName>
        <fullName evidence="7">Lipopolysaccharide export system permease protein LptG</fullName>
    </submittedName>
</protein>
<evidence type="ECO:0000256" key="5">
    <source>
        <dbReference type="ARBA" id="ARBA00023136"/>
    </source>
</evidence>
<dbReference type="Pfam" id="PF03739">
    <property type="entry name" value="LptF_LptG"/>
    <property type="match status" value="1"/>
</dbReference>
<evidence type="ECO:0000256" key="4">
    <source>
        <dbReference type="ARBA" id="ARBA00022989"/>
    </source>
</evidence>
<keyword evidence="5 6" id="KW-0472">Membrane</keyword>
<feature type="transmembrane region" description="Helical" evidence="6">
    <location>
        <begin position="318"/>
        <end position="338"/>
    </location>
</feature>
<keyword evidence="3 6" id="KW-0812">Transmembrane</keyword>
<evidence type="ECO:0000256" key="2">
    <source>
        <dbReference type="ARBA" id="ARBA00022475"/>
    </source>
</evidence>
<proteinExistence type="predicted"/>
<dbReference type="GO" id="GO:0043190">
    <property type="term" value="C:ATP-binding cassette (ABC) transporter complex"/>
    <property type="evidence" value="ECO:0007669"/>
    <property type="project" value="InterPro"/>
</dbReference>
<dbReference type="AlphaFoldDB" id="A0A345DBI0"/>
<dbReference type="PANTHER" id="PTHR33529:SF2">
    <property type="entry name" value="LIPOPOLYSACCHARIDE EXPORT SYSTEM PERMEASE PROTEIN LPTG"/>
    <property type="match status" value="1"/>
</dbReference>
<keyword evidence="4 6" id="KW-1133">Transmembrane helix</keyword>
<dbReference type="Proteomes" id="UP000252182">
    <property type="component" value="Chromosome"/>
</dbReference>
<evidence type="ECO:0000313" key="8">
    <source>
        <dbReference type="Proteomes" id="UP000252182"/>
    </source>
</evidence>
<sequence>MFHVVNKVFFKELLLSIFGVLLAFMLLFFTIDALNEVKFLGQGDFHLLTYLKVLCLYQPEYIYQLLPICALIGSVLALSSMAARSELVVWRVSGVSLWRLVRIVSAVGLVLSALLWLIGDGGIARASRTATEMKKVALHKTGYFKDDGGYWSKQKLADGGFRMINIASLTADNTLIDVRLYDLSSQFTLKRMIEAKTAKPLAQSGSWQLSDVRQIDVHTDAQGLLIDRTLSSPKTLDVDLAENNIDVIRNYGQETINMTMGQLQERIHTLSATGQNVRPFEVAYWQKMFYPLGVVVMVLLALPFAFMQTRKGGVGVRVVTGIMLGLSFFILTAATQYIGPLVTWSPIGLAVAPSLIFLSIAIFWIYRVTRV</sequence>
<dbReference type="KEGG" id="hyf:DTO96_101451"/>
<evidence type="ECO:0000256" key="6">
    <source>
        <dbReference type="SAM" id="Phobius"/>
    </source>
</evidence>
<dbReference type="PANTHER" id="PTHR33529">
    <property type="entry name" value="SLR0882 PROTEIN-RELATED"/>
    <property type="match status" value="1"/>
</dbReference>
<reference evidence="8" key="1">
    <citation type="submission" date="2018-07" db="EMBL/GenBank/DDBJ databases">
        <authorList>
            <person name="Kim H."/>
        </authorList>
    </citation>
    <scope>NUCLEOTIDE SEQUENCE [LARGE SCALE GENOMIC DNA]</scope>
    <source>
        <strain evidence="8">F02</strain>
    </source>
</reference>
<comment type="subcellular location">
    <subcellularLocation>
        <location evidence="1">Cell membrane</location>
        <topology evidence="1">Multi-pass membrane protein</topology>
    </subcellularLocation>
</comment>
<name>A0A345DBI0_9BURK</name>
<gene>
    <name evidence="7" type="primary">lptG</name>
    <name evidence="7" type="ORF">DTO96_101451</name>
</gene>
<feature type="transmembrane region" description="Helical" evidence="6">
    <location>
        <begin position="344"/>
        <end position="366"/>
    </location>
</feature>
<dbReference type="EMBL" id="CP031124">
    <property type="protein sequence ID" value="AXF85718.1"/>
    <property type="molecule type" value="Genomic_DNA"/>
</dbReference>
<feature type="transmembrane region" description="Helical" evidence="6">
    <location>
        <begin position="100"/>
        <end position="119"/>
    </location>
</feature>
<feature type="transmembrane region" description="Helical" evidence="6">
    <location>
        <begin position="61"/>
        <end position="79"/>
    </location>
</feature>
<evidence type="ECO:0000256" key="3">
    <source>
        <dbReference type="ARBA" id="ARBA00022692"/>
    </source>
</evidence>
<dbReference type="NCBIfam" id="TIGR04408">
    <property type="entry name" value="LptG_lptG"/>
    <property type="match status" value="1"/>
</dbReference>
<dbReference type="InterPro" id="IPR030923">
    <property type="entry name" value="LptG"/>
</dbReference>
<keyword evidence="2" id="KW-1003">Cell membrane</keyword>
<evidence type="ECO:0000256" key="1">
    <source>
        <dbReference type="ARBA" id="ARBA00004651"/>
    </source>
</evidence>
<dbReference type="GO" id="GO:0015920">
    <property type="term" value="P:lipopolysaccharide transport"/>
    <property type="evidence" value="ECO:0007669"/>
    <property type="project" value="TreeGrafter"/>
</dbReference>